<evidence type="ECO:0000313" key="2">
    <source>
        <dbReference type="Proteomes" id="UP000821845"/>
    </source>
</evidence>
<organism evidence="1 2">
    <name type="scientific">Hyalomma asiaticum</name>
    <name type="common">Tick</name>
    <dbReference type="NCBI Taxonomy" id="266040"/>
    <lineage>
        <taxon>Eukaryota</taxon>
        <taxon>Metazoa</taxon>
        <taxon>Ecdysozoa</taxon>
        <taxon>Arthropoda</taxon>
        <taxon>Chelicerata</taxon>
        <taxon>Arachnida</taxon>
        <taxon>Acari</taxon>
        <taxon>Parasitiformes</taxon>
        <taxon>Ixodida</taxon>
        <taxon>Ixodoidea</taxon>
        <taxon>Ixodidae</taxon>
        <taxon>Hyalomminae</taxon>
        <taxon>Hyalomma</taxon>
    </lineage>
</organism>
<name>A0ACB7TLH8_HYAAI</name>
<accession>A0ACB7TLH8</accession>
<keyword evidence="2" id="KW-1185">Reference proteome</keyword>
<evidence type="ECO:0000313" key="1">
    <source>
        <dbReference type="EMBL" id="KAH6946879.1"/>
    </source>
</evidence>
<proteinExistence type="predicted"/>
<dbReference type="Proteomes" id="UP000821845">
    <property type="component" value="Chromosome 1"/>
</dbReference>
<comment type="caution">
    <text evidence="1">The sequence shown here is derived from an EMBL/GenBank/DDBJ whole genome shotgun (WGS) entry which is preliminary data.</text>
</comment>
<dbReference type="EMBL" id="CM023481">
    <property type="protein sequence ID" value="KAH6946879.1"/>
    <property type="molecule type" value="Genomic_DNA"/>
</dbReference>
<sequence>MLSCLVQLKEAICLELATSKTSVPNLTPQEWKTVAGLIKALEPITSATKNLSGRKFKNLFCAKTFQETSLLKFARTELQLPSDEESSDYAEASTSTAHKERVSSIWDSIEKLPASSERRHFTETASIEEFKWYLREPTCSKD</sequence>
<protein>
    <submittedName>
        <fullName evidence="1">Uncharacterized protein</fullName>
    </submittedName>
</protein>
<gene>
    <name evidence="1" type="ORF">HPB50_015669</name>
</gene>
<reference evidence="1" key="1">
    <citation type="submission" date="2020-05" db="EMBL/GenBank/DDBJ databases">
        <title>Large-scale comparative analyses of tick genomes elucidate their genetic diversity and vector capacities.</title>
        <authorList>
            <person name="Jia N."/>
            <person name="Wang J."/>
            <person name="Shi W."/>
            <person name="Du L."/>
            <person name="Sun Y."/>
            <person name="Zhan W."/>
            <person name="Jiang J."/>
            <person name="Wang Q."/>
            <person name="Zhang B."/>
            <person name="Ji P."/>
            <person name="Sakyi L.B."/>
            <person name="Cui X."/>
            <person name="Yuan T."/>
            <person name="Jiang B."/>
            <person name="Yang W."/>
            <person name="Lam T.T.-Y."/>
            <person name="Chang Q."/>
            <person name="Ding S."/>
            <person name="Wang X."/>
            <person name="Zhu J."/>
            <person name="Ruan X."/>
            <person name="Zhao L."/>
            <person name="Wei J."/>
            <person name="Que T."/>
            <person name="Du C."/>
            <person name="Cheng J."/>
            <person name="Dai P."/>
            <person name="Han X."/>
            <person name="Huang E."/>
            <person name="Gao Y."/>
            <person name="Liu J."/>
            <person name="Shao H."/>
            <person name="Ye R."/>
            <person name="Li L."/>
            <person name="Wei W."/>
            <person name="Wang X."/>
            <person name="Wang C."/>
            <person name="Yang T."/>
            <person name="Huo Q."/>
            <person name="Li W."/>
            <person name="Guo W."/>
            <person name="Chen H."/>
            <person name="Zhou L."/>
            <person name="Ni X."/>
            <person name="Tian J."/>
            <person name="Zhou Y."/>
            <person name="Sheng Y."/>
            <person name="Liu T."/>
            <person name="Pan Y."/>
            <person name="Xia L."/>
            <person name="Li J."/>
            <person name="Zhao F."/>
            <person name="Cao W."/>
        </authorList>
    </citation>
    <scope>NUCLEOTIDE SEQUENCE</scope>
    <source>
        <strain evidence="1">Hyas-2018</strain>
    </source>
</reference>